<protein>
    <recommendedName>
        <fullName evidence="11">NADH-quinone oxidoreductase subunit A</fullName>
        <ecNumber evidence="11">7.1.1.-</ecNumber>
    </recommendedName>
    <alternativeName>
        <fullName evidence="11">NADH dehydrogenase I subunit A</fullName>
    </alternativeName>
    <alternativeName>
        <fullName evidence="11">NDH-1 subunit A</fullName>
    </alternativeName>
    <alternativeName>
        <fullName evidence="11">NUO1</fullName>
    </alternativeName>
</protein>
<keyword evidence="6 11" id="KW-0874">Quinone</keyword>
<feature type="transmembrane region" description="Helical" evidence="11">
    <location>
        <begin position="93"/>
        <end position="113"/>
    </location>
</feature>
<dbReference type="EC" id="7.1.1.-" evidence="11"/>
<evidence type="ECO:0000256" key="10">
    <source>
        <dbReference type="ARBA" id="ARBA00023136"/>
    </source>
</evidence>
<evidence type="ECO:0000256" key="4">
    <source>
        <dbReference type="ARBA" id="ARBA00022475"/>
    </source>
</evidence>
<sequence>MFGSYLGILMLIGVAGLLCGAMVSLSWLLGPKKNTPYKSSAYECGVAPVGDARERFPVKFYLVAILFILFDIEVVFLWSWMTVYKHSDRPFMVASFFEFLAYMSTWVVGYLYALRVKAIDWDETTSLHPAKLGVSGDDSASPAWESGGGGPEGDASGRSQKMHRTGTAPASWELGTPSSPDKSGQDGDAEGRSGSASPAWESGGGGPVGDGGGRSPRRSRKA</sequence>
<evidence type="ECO:0000256" key="11">
    <source>
        <dbReference type="HAMAP-Rule" id="MF_01394"/>
    </source>
</evidence>
<comment type="subunit">
    <text evidence="11">NDH-1 is composed of 14 different subunits. Subunits NuoA, H, J, K, L, M, N constitute the membrane sector of the complex.</text>
</comment>
<comment type="caution">
    <text evidence="14">The sequence shown here is derived from an EMBL/GenBank/DDBJ whole genome shotgun (WGS) entry which is preliminary data.</text>
</comment>
<dbReference type="AlphaFoldDB" id="A0A931PUF9"/>
<dbReference type="InterPro" id="IPR000440">
    <property type="entry name" value="NADH_UbQ/plastoQ_OxRdtase_su3"/>
</dbReference>
<evidence type="ECO:0000256" key="7">
    <source>
        <dbReference type="ARBA" id="ARBA00022967"/>
    </source>
</evidence>
<evidence type="ECO:0000256" key="13">
    <source>
        <dbReference type="SAM" id="MobiDB-lite"/>
    </source>
</evidence>
<dbReference type="Pfam" id="PF00507">
    <property type="entry name" value="Oxidored_q4"/>
    <property type="match status" value="1"/>
</dbReference>
<keyword evidence="9 11" id="KW-0520">NAD</keyword>
<comment type="similarity">
    <text evidence="2 11 12">Belongs to the complex I subunit 3 family.</text>
</comment>
<feature type="transmembrane region" description="Helical" evidence="11">
    <location>
        <begin position="60"/>
        <end position="81"/>
    </location>
</feature>
<evidence type="ECO:0000256" key="2">
    <source>
        <dbReference type="ARBA" id="ARBA00008472"/>
    </source>
</evidence>
<comment type="catalytic activity">
    <reaction evidence="11 12">
        <text>a quinone + NADH + 5 H(+)(in) = a quinol + NAD(+) + 4 H(+)(out)</text>
        <dbReference type="Rhea" id="RHEA:57888"/>
        <dbReference type="ChEBI" id="CHEBI:15378"/>
        <dbReference type="ChEBI" id="CHEBI:24646"/>
        <dbReference type="ChEBI" id="CHEBI:57540"/>
        <dbReference type="ChEBI" id="CHEBI:57945"/>
        <dbReference type="ChEBI" id="CHEBI:132124"/>
    </reaction>
</comment>
<keyword evidence="4 11" id="KW-1003">Cell membrane</keyword>
<dbReference type="PANTHER" id="PTHR11058">
    <property type="entry name" value="NADH-UBIQUINONE OXIDOREDUCTASE CHAIN 3"/>
    <property type="match status" value="1"/>
</dbReference>
<evidence type="ECO:0000256" key="1">
    <source>
        <dbReference type="ARBA" id="ARBA00004141"/>
    </source>
</evidence>
<evidence type="ECO:0000256" key="8">
    <source>
        <dbReference type="ARBA" id="ARBA00022989"/>
    </source>
</evidence>
<dbReference type="Gene3D" id="1.20.58.1610">
    <property type="entry name" value="NADH:ubiquinone/plastoquinone oxidoreductase, chain 3"/>
    <property type="match status" value="1"/>
</dbReference>
<evidence type="ECO:0000256" key="5">
    <source>
        <dbReference type="ARBA" id="ARBA00022692"/>
    </source>
</evidence>
<feature type="compositionally biased region" description="Gly residues" evidence="13">
    <location>
        <begin position="202"/>
        <end position="214"/>
    </location>
</feature>
<accession>A0A931PUF9</accession>
<dbReference type="PANTHER" id="PTHR11058:SF22">
    <property type="entry name" value="NADH-QUINONE OXIDOREDUCTASE SUBUNIT A"/>
    <property type="match status" value="1"/>
</dbReference>
<dbReference type="InterPro" id="IPR023043">
    <property type="entry name" value="NAD(P)H_OxRDtase_bac/plastid"/>
</dbReference>
<organism evidence="14 15">
    <name type="scientific">Fimbriimonas ginsengisoli</name>
    <dbReference type="NCBI Taxonomy" id="1005039"/>
    <lineage>
        <taxon>Bacteria</taxon>
        <taxon>Bacillati</taxon>
        <taxon>Armatimonadota</taxon>
        <taxon>Fimbriimonadia</taxon>
        <taxon>Fimbriimonadales</taxon>
        <taxon>Fimbriimonadaceae</taxon>
        <taxon>Fimbriimonas</taxon>
    </lineage>
</organism>
<evidence type="ECO:0000313" key="15">
    <source>
        <dbReference type="Proteomes" id="UP000727962"/>
    </source>
</evidence>
<keyword evidence="7 11" id="KW-1278">Translocase</keyword>
<evidence type="ECO:0000256" key="12">
    <source>
        <dbReference type="RuleBase" id="RU003639"/>
    </source>
</evidence>
<dbReference type="HAMAP" id="MF_01394">
    <property type="entry name" value="NDH1_NuoA"/>
    <property type="match status" value="1"/>
</dbReference>
<dbReference type="GO" id="GO:0048038">
    <property type="term" value="F:quinone binding"/>
    <property type="evidence" value="ECO:0007669"/>
    <property type="project" value="UniProtKB-KW"/>
</dbReference>
<evidence type="ECO:0000256" key="6">
    <source>
        <dbReference type="ARBA" id="ARBA00022719"/>
    </source>
</evidence>
<dbReference type="GO" id="GO:0050136">
    <property type="term" value="F:NADH dehydrogenase (quinone) (non-electrogenic) activity"/>
    <property type="evidence" value="ECO:0007669"/>
    <property type="project" value="UniProtKB-UniRule"/>
</dbReference>
<comment type="subcellular location">
    <subcellularLocation>
        <location evidence="11 12">Cell membrane</location>
        <topology evidence="11 12">Multi-pass membrane protein</topology>
    </subcellularLocation>
    <subcellularLocation>
        <location evidence="1">Membrane</location>
        <topology evidence="1">Multi-pass membrane protein</topology>
    </subcellularLocation>
</comment>
<keyword evidence="11" id="KW-0830">Ubiquinone</keyword>
<gene>
    <name evidence="11" type="primary">nuoA</name>
    <name evidence="14" type="ORF">HYR64_09845</name>
</gene>
<evidence type="ECO:0000256" key="9">
    <source>
        <dbReference type="ARBA" id="ARBA00023027"/>
    </source>
</evidence>
<keyword evidence="5 11" id="KW-0812">Transmembrane</keyword>
<dbReference type="GO" id="GO:0005886">
    <property type="term" value="C:plasma membrane"/>
    <property type="evidence" value="ECO:0007669"/>
    <property type="project" value="UniProtKB-SubCell"/>
</dbReference>
<keyword evidence="8 11" id="KW-1133">Transmembrane helix</keyword>
<dbReference type="EMBL" id="JACOSL010000061">
    <property type="protein sequence ID" value="MBI1757394.1"/>
    <property type="molecule type" value="Genomic_DNA"/>
</dbReference>
<dbReference type="Proteomes" id="UP000727962">
    <property type="component" value="Unassembled WGS sequence"/>
</dbReference>
<dbReference type="InterPro" id="IPR038430">
    <property type="entry name" value="NDAH_ubi_oxred_su3_sf"/>
</dbReference>
<dbReference type="GO" id="GO:0008137">
    <property type="term" value="F:NADH dehydrogenase (ubiquinone) activity"/>
    <property type="evidence" value="ECO:0007669"/>
    <property type="project" value="InterPro"/>
</dbReference>
<keyword evidence="3 11" id="KW-0813">Transport</keyword>
<keyword evidence="10 11" id="KW-0472">Membrane</keyword>
<proteinExistence type="inferred from homology"/>
<reference evidence="14" key="1">
    <citation type="submission" date="2020-07" db="EMBL/GenBank/DDBJ databases">
        <title>Huge and variable diversity of episymbiotic CPR bacteria and DPANN archaea in groundwater ecosystems.</title>
        <authorList>
            <person name="He C.Y."/>
            <person name="Keren R."/>
            <person name="Whittaker M."/>
            <person name="Farag I.F."/>
            <person name="Doudna J."/>
            <person name="Cate J.H.D."/>
            <person name="Banfield J.F."/>
        </authorList>
    </citation>
    <scope>NUCLEOTIDE SEQUENCE</scope>
    <source>
        <strain evidence="14">NC_groundwater_17_Pr7_B-0.1um_64_12</strain>
    </source>
</reference>
<evidence type="ECO:0000256" key="3">
    <source>
        <dbReference type="ARBA" id="ARBA00022448"/>
    </source>
</evidence>
<dbReference type="GO" id="GO:0030964">
    <property type="term" value="C:NADH dehydrogenase complex"/>
    <property type="evidence" value="ECO:0007669"/>
    <property type="project" value="TreeGrafter"/>
</dbReference>
<feature type="transmembrane region" description="Helical" evidence="11">
    <location>
        <begin position="6"/>
        <end position="29"/>
    </location>
</feature>
<feature type="region of interest" description="Disordered" evidence="13">
    <location>
        <begin position="130"/>
        <end position="222"/>
    </location>
</feature>
<name>A0A931PUF9_FIMGI</name>
<evidence type="ECO:0000313" key="14">
    <source>
        <dbReference type="EMBL" id="MBI1757394.1"/>
    </source>
</evidence>
<comment type="function">
    <text evidence="11">NDH-1 shuttles electrons from NADH, via FMN and iron-sulfur (Fe-S) centers, to quinones in the respiratory chain. The immediate electron acceptor for the enzyme in this species is believed to be ubiquinone. Couples the redox reaction to proton translocation (for every two electrons transferred, four hydrogen ions are translocated across the cytoplasmic membrane), and thus conserves the redox energy in a proton gradient.</text>
</comment>